<organism evidence="1 2">
    <name type="scientific">Coprinopsis marcescibilis</name>
    <name type="common">Agaric fungus</name>
    <name type="synonym">Psathyrella marcescibilis</name>
    <dbReference type="NCBI Taxonomy" id="230819"/>
    <lineage>
        <taxon>Eukaryota</taxon>
        <taxon>Fungi</taxon>
        <taxon>Dikarya</taxon>
        <taxon>Basidiomycota</taxon>
        <taxon>Agaricomycotina</taxon>
        <taxon>Agaricomycetes</taxon>
        <taxon>Agaricomycetidae</taxon>
        <taxon>Agaricales</taxon>
        <taxon>Agaricineae</taxon>
        <taxon>Psathyrellaceae</taxon>
        <taxon>Coprinopsis</taxon>
    </lineage>
</organism>
<sequence>MGGFRSTLSFWRGKVAKVGWDETSNLVEQRPQNQSAVSAIHNSFELHWALRRISRRSVDSLKIENVANVPYGLREIVGRGTSGHVRGILVHRDYAGMFVRAQRQRSAAFQIGSAHANSNGTEFCHPSCTSGRWADSLIVSISGMATKLLVLGIVI</sequence>
<reference evidence="1 2" key="1">
    <citation type="journal article" date="2019" name="Nat. Ecol. Evol.">
        <title>Megaphylogeny resolves global patterns of mushroom evolution.</title>
        <authorList>
            <person name="Varga T."/>
            <person name="Krizsan K."/>
            <person name="Foldi C."/>
            <person name="Dima B."/>
            <person name="Sanchez-Garcia M."/>
            <person name="Sanchez-Ramirez S."/>
            <person name="Szollosi G.J."/>
            <person name="Szarkandi J.G."/>
            <person name="Papp V."/>
            <person name="Albert L."/>
            <person name="Andreopoulos W."/>
            <person name="Angelini C."/>
            <person name="Antonin V."/>
            <person name="Barry K.W."/>
            <person name="Bougher N.L."/>
            <person name="Buchanan P."/>
            <person name="Buyck B."/>
            <person name="Bense V."/>
            <person name="Catcheside P."/>
            <person name="Chovatia M."/>
            <person name="Cooper J."/>
            <person name="Damon W."/>
            <person name="Desjardin D."/>
            <person name="Finy P."/>
            <person name="Geml J."/>
            <person name="Haridas S."/>
            <person name="Hughes K."/>
            <person name="Justo A."/>
            <person name="Karasinski D."/>
            <person name="Kautmanova I."/>
            <person name="Kiss B."/>
            <person name="Kocsube S."/>
            <person name="Kotiranta H."/>
            <person name="LaButti K.M."/>
            <person name="Lechner B.E."/>
            <person name="Liimatainen K."/>
            <person name="Lipzen A."/>
            <person name="Lukacs Z."/>
            <person name="Mihaltcheva S."/>
            <person name="Morgado L.N."/>
            <person name="Niskanen T."/>
            <person name="Noordeloos M.E."/>
            <person name="Ohm R.A."/>
            <person name="Ortiz-Santana B."/>
            <person name="Ovrebo C."/>
            <person name="Racz N."/>
            <person name="Riley R."/>
            <person name="Savchenko A."/>
            <person name="Shiryaev A."/>
            <person name="Soop K."/>
            <person name="Spirin V."/>
            <person name="Szebenyi C."/>
            <person name="Tomsovsky M."/>
            <person name="Tulloss R.E."/>
            <person name="Uehling J."/>
            <person name="Grigoriev I.V."/>
            <person name="Vagvolgyi C."/>
            <person name="Papp T."/>
            <person name="Martin F.M."/>
            <person name="Miettinen O."/>
            <person name="Hibbett D.S."/>
            <person name="Nagy L.G."/>
        </authorList>
    </citation>
    <scope>NUCLEOTIDE SEQUENCE [LARGE SCALE GENOMIC DNA]</scope>
    <source>
        <strain evidence="1 2">CBS 121175</strain>
    </source>
</reference>
<dbReference type="Proteomes" id="UP000307440">
    <property type="component" value="Unassembled WGS sequence"/>
</dbReference>
<gene>
    <name evidence="1" type="ORF">FA15DRAFT_666327</name>
</gene>
<name>A0A5C3L436_COPMA</name>
<evidence type="ECO:0000313" key="1">
    <source>
        <dbReference type="EMBL" id="TFK27475.1"/>
    </source>
</evidence>
<evidence type="ECO:0000313" key="2">
    <source>
        <dbReference type="Proteomes" id="UP000307440"/>
    </source>
</evidence>
<keyword evidence="2" id="KW-1185">Reference proteome</keyword>
<proteinExistence type="predicted"/>
<dbReference type="AlphaFoldDB" id="A0A5C3L436"/>
<protein>
    <submittedName>
        <fullName evidence="1">Uncharacterized protein</fullName>
    </submittedName>
</protein>
<accession>A0A5C3L436</accession>
<dbReference type="EMBL" id="ML210164">
    <property type="protein sequence ID" value="TFK27475.1"/>
    <property type="molecule type" value="Genomic_DNA"/>
</dbReference>